<evidence type="ECO:0000259" key="6">
    <source>
        <dbReference type="PROSITE" id="PS50893"/>
    </source>
</evidence>
<accession>A0A418V0H5</accession>
<dbReference type="CDD" id="cd03293">
    <property type="entry name" value="ABC_NrtD_SsuB_transporters"/>
    <property type="match status" value="1"/>
</dbReference>
<dbReference type="OrthoDB" id="9807242at2"/>
<proteinExistence type="inferred from homology"/>
<dbReference type="GO" id="GO:0016887">
    <property type="term" value="F:ATP hydrolysis activity"/>
    <property type="evidence" value="ECO:0007669"/>
    <property type="project" value="InterPro"/>
</dbReference>
<dbReference type="SUPFAM" id="SSF52540">
    <property type="entry name" value="P-loop containing nucleoside triphosphate hydrolases"/>
    <property type="match status" value="1"/>
</dbReference>
<dbReference type="InterPro" id="IPR027417">
    <property type="entry name" value="P-loop_NTPase"/>
</dbReference>
<keyword evidence="3" id="KW-0547">Nucleotide-binding</keyword>
<dbReference type="Pfam" id="PF00005">
    <property type="entry name" value="ABC_tran"/>
    <property type="match status" value="1"/>
</dbReference>
<dbReference type="InterPro" id="IPR050166">
    <property type="entry name" value="ABC_transporter_ATP-bind"/>
</dbReference>
<keyword evidence="2" id="KW-0813">Transport</keyword>
<dbReference type="PROSITE" id="PS00211">
    <property type="entry name" value="ABC_TRANSPORTER_1"/>
    <property type="match status" value="1"/>
</dbReference>
<organism evidence="7 8">
    <name type="scientific">Rhodopseudomonas palustris</name>
    <dbReference type="NCBI Taxonomy" id="1076"/>
    <lineage>
        <taxon>Bacteria</taxon>
        <taxon>Pseudomonadati</taxon>
        <taxon>Pseudomonadota</taxon>
        <taxon>Alphaproteobacteria</taxon>
        <taxon>Hyphomicrobiales</taxon>
        <taxon>Nitrobacteraceae</taxon>
        <taxon>Rhodopseudomonas</taxon>
    </lineage>
</organism>
<comment type="similarity">
    <text evidence="1">Belongs to the ABC transporter superfamily.</text>
</comment>
<dbReference type="InterPro" id="IPR017871">
    <property type="entry name" value="ABC_transporter-like_CS"/>
</dbReference>
<dbReference type="InterPro" id="IPR003593">
    <property type="entry name" value="AAA+_ATPase"/>
</dbReference>
<dbReference type="GO" id="GO:0005524">
    <property type="term" value="F:ATP binding"/>
    <property type="evidence" value="ECO:0007669"/>
    <property type="project" value="UniProtKB-KW"/>
</dbReference>
<dbReference type="EMBL" id="QYYD01000025">
    <property type="protein sequence ID" value="RJF69228.1"/>
    <property type="molecule type" value="Genomic_DNA"/>
</dbReference>
<evidence type="ECO:0000256" key="1">
    <source>
        <dbReference type="ARBA" id="ARBA00005417"/>
    </source>
</evidence>
<name>A0A418V0H5_RHOPL</name>
<dbReference type="AlphaFoldDB" id="A0A418V0H5"/>
<dbReference type="InterPro" id="IPR003439">
    <property type="entry name" value="ABC_transporter-like_ATP-bd"/>
</dbReference>
<dbReference type="PANTHER" id="PTHR42788:SF13">
    <property type="entry name" value="ALIPHATIC SULFONATES IMPORT ATP-BINDING PROTEIN SSUB"/>
    <property type="match status" value="1"/>
</dbReference>
<evidence type="ECO:0000256" key="5">
    <source>
        <dbReference type="ARBA" id="ARBA00024722"/>
    </source>
</evidence>
<evidence type="ECO:0000256" key="2">
    <source>
        <dbReference type="ARBA" id="ARBA00022448"/>
    </source>
</evidence>
<dbReference type="PANTHER" id="PTHR42788">
    <property type="entry name" value="TAURINE IMPORT ATP-BINDING PROTEIN-RELATED"/>
    <property type="match status" value="1"/>
</dbReference>
<dbReference type="RefSeq" id="WP_119858543.1">
    <property type="nucleotide sequence ID" value="NZ_QYYD01000025.1"/>
</dbReference>
<gene>
    <name evidence="7" type="ORF">D4Q52_21090</name>
</gene>
<evidence type="ECO:0000313" key="7">
    <source>
        <dbReference type="EMBL" id="RJF69228.1"/>
    </source>
</evidence>
<reference evidence="7 8" key="1">
    <citation type="submission" date="2018-09" db="EMBL/GenBank/DDBJ databases">
        <title>Draft genome sequence of Rhodopseudomonas palustris 2.1.18.</title>
        <authorList>
            <person name="Robertson S.L."/>
            <person name="Meyer T.E."/>
            <person name="Kyndt J.A."/>
        </authorList>
    </citation>
    <scope>NUCLEOTIDE SEQUENCE [LARGE SCALE GENOMIC DNA]</scope>
    <source>
        <strain evidence="7 8">2.1.18</strain>
    </source>
</reference>
<dbReference type="Proteomes" id="UP000285523">
    <property type="component" value="Unassembled WGS sequence"/>
</dbReference>
<protein>
    <submittedName>
        <fullName evidence="7">ABC transporter ATP-binding protein</fullName>
    </submittedName>
</protein>
<dbReference type="SMART" id="SM00382">
    <property type="entry name" value="AAA"/>
    <property type="match status" value="1"/>
</dbReference>
<evidence type="ECO:0000256" key="3">
    <source>
        <dbReference type="ARBA" id="ARBA00022741"/>
    </source>
</evidence>
<keyword evidence="4 7" id="KW-0067">ATP-binding</keyword>
<comment type="caution">
    <text evidence="7">The sequence shown here is derived from an EMBL/GenBank/DDBJ whole genome shotgun (WGS) entry which is preliminary data.</text>
</comment>
<dbReference type="PROSITE" id="PS50893">
    <property type="entry name" value="ABC_TRANSPORTER_2"/>
    <property type="match status" value="1"/>
</dbReference>
<sequence>MTALSAGARSIEPQAASLGSASISISGVDKSYGAESPIAALKDINLDIAPGEFISIVGPSGCGKSTLLKCIAGLQPISAGSIKIRNQPVNAPPENMAIVFQRDVLFDWRTVLDNVLMLVEFKGLRRKDYQERAHKLLREYGLDGYANRFPWELSGGMRQRVAICRALIVDPDLLLMDEPFGALDAMTRDDLNAELERLWHETRKTVVFITHGIDEAVYLGDRVVVMARNPGRIAEIVDIDIPRPRPLSIRQTEDFGKYVQHIRHLFASMGLVKAE</sequence>
<evidence type="ECO:0000256" key="4">
    <source>
        <dbReference type="ARBA" id="ARBA00022840"/>
    </source>
</evidence>
<evidence type="ECO:0000313" key="8">
    <source>
        <dbReference type="Proteomes" id="UP000285523"/>
    </source>
</evidence>
<feature type="domain" description="ABC transporter" evidence="6">
    <location>
        <begin position="23"/>
        <end position="253"/>
    </location>
</feature>
<dbReference type="Gene3D" id="3.40.50.300">
    <property type="entry name" value="P-loop containing nucleotide triphosphate hydrolases"/>
    <property type="match status" value="1"/>
</dbReference>
<comment type="function">
    <text evidence="5">Involved in beta-(1--&gt;2)glucan export. Transmembrane domains (TMD) form a pore in the inner membrane and the ATP-binding domain (NBD) is responsible for energy generation.</text>
</comment>